<dbReference type="GO" id="GO:0000111">
    <property type="term" value="C:nucleotide-excision repair factor 2 complex"/>
    <property type="evidence" value="ECO:0007669"/>
    <property type="project" value="TreeGrafter"/>
</dbReference>
<protein>
    <submittedName>
        <fullName evidence="2">DNA repair protein rhp42-like</fullName>
    </submittedName>
</protein>
<feature type="compositionally biased region" description="Acidic residues" evidence="1">
    <location>
        <begin position="167"/>
        <end position="180"/>
    </location>
</feature>
<dbReference type="GO" id="GO:0006289">
    <property type="term" value="P:nucleotide-excision repair"/>
    <property type="evidence" value="ECO:0007669"/>
    <property type="project" value="InterPro"/>
</dbReference>
<feature type="region of interest" description="Disordered" evidence="1">
    <location>
        <begin position="1"/>
        <end position="254"/>
    </location>
</feature>
<dbReference type="AlphaFoldDB" id="A0A1V9XB24"/>
<feature type="compositionally biased region" description="Basic and acidic residues" evidence="1">
    <location>
        <begin position="70"/>
        <end position="81"/>
    </location>
</feature>
<feature type="compositionally biased region" description="Basic and acidic residues" evidence="1">
    <location>
        <begin position="360"/>
        <end position="372"/>
    </location>
</feature>
<reference evidence="2 3" key="1">
    <citation type="journal article" date="2017" name="Gigascience">
        <title>Draft genome of the honey bee ectoparasitic mite, Tropilaelaps mercedesae, is shaped by the parasitic life history.</title>
        <authorList>
            <person name="Dong X."/>
            <person name="Armstrong S.D."/>
            <person name="Xia D."/>
            <person name="Makepeace B.L."/>
            <person name="Darby A.C."/>
            <person name="Kadowaki T."/>
        </authorList>
    </citation>
    <scope>NUCLEOTIDE SEQUENCE [LARGE SCALE GENOMIC DNA]</scope>
    <source>
        <strain evidence="2">Wuxi-XJTLU</strain>
    </source>
</reference>
<keyword evidence="3" id="KW-1185">Reference proteome</keyword>
<evidence type="ECO:0000313" key="3">
    <source>
        <dbReference type="Proteomes" id="UP000192247"/>
    </source>
</evidence>
<feature type="compositionally biased region" description="Basic residues" evidence="1">
    <location>
        <begin position="374"/>
        <end position="394"/>
    </location>
</feature>
<dbReference type="SUPFAM" id="SSF54001">
    <property type="entry name" value="Cysteine proteinases"/>
    <property type="match status" value="1"/>
</dbReference>
<feature type="compositionally biased region" description="Basic and acidic residues" evidence="1">
    <location>
        <begin position="112"/>
        <end position="142"/>
    </location>
</feature>
<name>A0A1V9XB24_9ACAR</name>
<feature type="compositionally biased region" description="Basic and acidic residues" evidence="1">
    <location>
        <begin position="38"/>
        <end position="60"/>
    </location>
</feature>
<dbReference type="Proteomes" id="UP000192247">
    <property type="component" value="Unassembled WGS sequence"/>
</dbReference>
<evidence type="ECO:0000313" key="2">
    <source>
        <dbReference type="EMBL" id="OQR70532.1"/>
    </source>
</evidence>
<feature type="compositionally biased region" description="Basic residues" evidence="1">
    <location>
        <begin position="215"/>
        <end position="237"/>
    </location>
</feature>
<dbReference type="GO" id="GO:0005737">
    <property type="term" value="C:cytoplasm"/>
    <property type="evidence" value="ECO:0007669"/>
    <property type="project" value="TreeGrafter"/>
</dbReference>
<dbReference type="GO" id="GO:0003697">
    <property type="term" value="F:single-stranded DNA binding"/>
    <property type="evidence" value="ECO:0007669"/>
    <property type="project" value="TreeGrafter"/>
</dbReference>
<dbReference type="PANTHER" id="PTHR12135:SF0">
    <property type="entry name" value="DNA REPAIR PROTEIN COMPLEMENTING XP-C CELLS"/>
    <property type="match status" value="1"/>
</dbReference>
<dbReference type="GO" id="GO:0003684">
    <property type="term" value="F:damaged DNA binding"/>
    <property type="evidence" value="ECO:0007669"/>
    <property type="project" value="InterPro"/>
</dbReference>
<dbReference type="InterPro" id="IPR004583">
    <property type="entry name" value="DNA_repair_Rad4"/>
</dbReference>
<dbReference type="InParanoid" id="A0A1V9XB24"/>
<dbReference type="GO" id="GO:0071942">
    <property type="term" value="C:XPC complex"/>
    <property type="evidence" value="ECO:0007669"/>
    <property type="project" value="TreeGrafter"/>
</dbReference>
<comment type="caution">
    <text evidence="2">The sequence shown here is derived from an EMBL/GenBank/DDBJ whole genome shotgun (WGS) entry which is preliminary data.</text>
</comment>
<evidence type="ECO:0000256" key="1">
    <source>
        <dbReference type="SAM" id="MobiDB-lite"/>
    </source>
</evidence>
<proteinExistence type="predicted"/>
<dbReference type="STRING" id="418985.A0A1V9XB24"/>
<feature type="non-terminal residue" evidence="2">
    <location>
        <position position="606"/>
    </location>
</feature>
<sequence length="606" mass="68360">MEAEGLLSASDEAGTPVDRLRRRGWRNVSQDDSGVEINQREGNGRNPKRRDGSPKVESPPKKARRSLKRVIKDGAEAEKAGGRKTSAKRSALVCKAIKDKKPTRKKNVTKNEPSDKFTEPLTTENRKMRTQTDAKLSGRDHATAVFMSESNRRPSRNRANKSLKDILDDDITDDDDDEDVYALKKRKNRNRALQEKGTKLSIPETSDSGAETEKPKKKRAPKSVKKSTRLKKTFTKPRRPDQNRPPAIEKNNVLGSSGVISSSYEQRLLLLARQIDGTACSSGQSNNNNQEAKQTLDTNVAMEDATREKARREFIIEMLKEHEEVAKMSDDSDYDCDAKTVENKSKIKTPTMDHTIILPEVRKDLKTKDVSRGKQTKASKRKGAPAKVNIPKHGKQSDPPGNTDKSSSSEDEDWEVVQNADEQNPNYQRPGEVTVVLKNEDVLPDAKRLNMEQRIMRLINRRRKTVQHLSHQTHLLCLLAYQRYINSIVQNDTLKALSLSCMPDDLVLKSSLLHGGADSYFIESILFFCKGTFELTESNRAEPFSVKYLKDKLRVAVTKKITGCNIVYLLAIVLIMRSMGIPTRLCFSHRPISHKAKLLRRKHGAT</sequence>
<organism evidence="2 3">
    <name type="scientific">Tropilaelaps mercedesae</name>
    <dbReference type="NCBI Taxonomy" id="418985"/>
    <lineage>
        <taxon>Eukaryota</taxon>
        <taxon>Metazoa</taxon>
        <taxon>Ecdysozoa</taxon>
        <taxon>Arthropoda</taxon>
        <taxon>Chelicerata</taxon>
        <taxon>Arachnida</taxon>
        <taxon>Acari</taxon>
        <taxon>Parasitiformes</taxon>
        <taxon>Mesostigmata</taxon>
        <taxon>Gamasina</taxon>
        <taxon>Dermanyssoidea</taxon>
        <taxon>Laelapidae</taxon>
        <taxon>Tropilaelaps</taxon>
    </lineage>
</organism>
<gene>
    <name evidence="2" type="ORF">BIW11_11573</name>
</gene>
<dbReference type="Gene3D" id="3.90.260.10">
    <property type="entry name" value="Transglutaminase-like"/>
    <property type="match status" value="1"/>
</dbReference>
<feature type="region of interest" description="Disordered" evidence="1">
    <location>
        <begin position="358"/>
        <end position="432"/>
    </location>
</feature>
<dbReference type="GO" id="GO:0006298">
    <property type="term" value="P:mismatch repair"/>
    <property type="evidence" value="ECO:0007669"/>
    <property type="project" value="TreeGrafter"/>
</dbReference>
<dbReference type="PANTHER" id="PTHR12135">
    <property type="entry name" value="DNA REPAIR PROTEIN XP-C / RAD4"/>
    <property type="match status" value="1"/>
</dbReference>
<accession>A0A1V9XB24</accession>
<dbReference type="InterPro" id="IPR036985">
    <property type="entry name" value="Transglutaminase-like_sf"/>
</dbReference>
<dbReference type="EMBL" id="MNPL01017254">
    <property type="protein sequence ID" value="OQR70532.1"/>
    <property type="molecule type" value="Genomic_DNA"/>
</dbReference>
<dbReference type="InterPro" id="IPR038765">
    <property type="entry name" value="Papain-like_cys_pep_sf"/>
</dbReference>